<comment type="similarity">
    <text evidence="1">Belongs to the thioredoxin family. DsbA subfamily.</text>
</comment>
<keyword evidence="2" id="KW-0732">Signal</keyword>
<keyword evidence="5" id="KW-0676">Redox-active center</keyword>
<dbReference type="Gene3D" id="1.10.40.80">
    <property type="match status" value="1"/>
</dbReference>
<gene>
    <name evidence="8" type="ORF">HC757_00185</name>
</gene>
<dbReference type="AlphaFoldDB" id="A0A972FQW1"/>
<evidence type="ECO:0000256" key="2">
    <source>
        <dbReference type="ARBA" id="ARBA00022729"/>
    </source>
</evidence>
<feature type="coiled-coil region" evidence="6">
    <location>
        <begin position="27"/>
        <end position="61"/>
    </location>
</feature>
<evidence type="ECO:0000256" key="3">
    <source>
        <dbReference type="ARBA" id="ARBA00023002"/>
    </source>
</evidence>
<dbReference type="PROSITE" id="PS51257">
    <property type="entry name" value="PROKAR_LIPOPROTEIN"/>
    <property type="match status" value="1"/>
</dbReference>
<dbReference type="EMBL" id="JAAXYH010000001">
    <property type="protein sequence ID" value="NMH63604.1"/>
    <property type="molecule type" value="Genomic_DNA"/>
</dbReference>
<keyword evidence="4" id="KW-1015">Disulfide bond</keyword>
<dbReference type="Proteomes" id="UP000737113">
    <property type="component" value="Unassembled WGS sequence"/>
</dbReference>
<keyword evidence="3" id="KW-0560">Oxidoreductase</keyword>
<dbReference type="PROSITE" id="PS51352">
    <property type="entry name" value="THIOREDOXIN_2"/>
    <property type="match status" value="1"/>
</dbReference>
<dbReference type="SUPFAM" id="SSF52833">
    <property type="entry name" value="Thioredoxin-like"/>
    <property type="match status" value="1"/>
</dbReference>
<dbReference type="PANTHER" id="PTHR13887:SF14">
    <property type="entry name" value="DISULFIDE BOND FORMATION PROTEIN D"/>
    <property type="match status" value="1"/>
</dbReference>
<dbReference type="GO" id="GO:0016491">
    <property type="term" value="F:oxidoreductase activity"/>
    <property type="evidence" value="ECO:0007669"/>
    <property type="project" value="UniProtKB-KW"/>
</dbReference>
<dbReference type="InterPro" id="IPR012336">
    <property type="entry name" value="Thioredoxin-like_fold"/>
</dbReference>
<dbReference type="RefSeq" id="WP_169562253.1">
    <property type="nucleotide sequence ID" value="NZ_JAAXYH010000001.1"/>
</dbReference>
<name>A0A972FQW1_9GAMM</name>
<keyword evidence="9" id="KW-1185">Reference proteome</keyword>
<reference evidence="8" key="1">
    <citation type="submission" date="2020-04" db="EMBL/GenBank/DDBJ databases">
        <title>Description of Shewanella salipaludis sp. nov., isolated from a salt marsh.</title>
        <authorList>
            <person name="Park S."/>
            <person name="Yoon J.-H."/>
        </authorList>
    </citation>
    <scope>NUCLEOTIDE SEQUENCE</scope>
    <source>
        <strain evidence="8">SHSM-M6</strain>
    </source>
</reference>
<evidence type="ECO:0000256" key="1">
    <source>
        <dbReference type="ARBA" id="ARBA00005791"/>
    </source>
</evidence>
<dbReference type="Pfam" id="PF13462">
    <property type="entry name" value="Thioredoxin_4"/>
    <property type="match status" value="1"/>
</dbReference>
<evidence type="ECO:0000256" key="6">
    <source>
        <dbReference type="SAM" id="Coils"/>
    </source>
</evidence>
<dbReference type="PANTHER" id="PTHR13887">
    <property type="entry name" value="GLUTATHIONE S-TRANSFERASE KAPPA"/>
    <property type="match status" value="1"/>
</dbReference>
<evidence type="ECO:0000259" key="7">
    <source>
        <dbReference type="PROSITE" id="PS51352"/>
    </source>
</evidence>
<dbReference type="InterPro" id="IPR036249">
    <property type="entry name" value="Thioredoxin-like_sf"/>
</dbReference>
<accession>A0A972FQW1</accession>
<evidence type="ECO:0000313" key="9">
    <source>
        <dbReference type="Proteomes" id="UP000737113"/>
    </source>
</evidence>
<sequence>MSINPLKPVLLAAVMTSVISCQPQDSARHQEEAQKELASLKQDLKQEIAQLRQEVASIGAQVKEIHTIATASQQPQFRSLPTQSNLDNDGQLPFLGEAEAQVAILEFSDFQCPYCKRYIDKAFSKIKTQYIDTGKVRYLTRHFPLSFHPKAQGAAVAASCAQQQQAYWPMRETLFANISKLDDALYQQTATKLTLDMTRFNACLKDEQIADKIAMDTAYGSSIGIRGTPSFIIGRVENNRLLEPKLVVGAQSYETFATLLDNLMETKAAQ</sequence>
<organism evidence="8 9">
    <name type="scientific">Shewanella salipaludis</name>
    <dbReference type="NCBI Taxonomy" id="2723052"/>
    <lineage>
        <taxon>Bacteria</taxon>
        <taxon>Pseudomonadati</taxon>
        <taxon>Pseudomonadota</taxon>
        <taxon>Gammaproteobacteria</taxon>
        <taxon>Alteromonadales</taxon>
        <taxon>Shewanellaceae</taxon>
        <taxon>Shewanella</taxon>
    </lineage>
</organism>
<dbReference type="Gene3D" id="3.40.30.10">
    <property type="entry name" value="Glutaredoxin"/>
    <property type="match status" value="1"/>
</dbReference>
<proteinExistence type="inferred from homology"/>
<protein>
    <submittedName>
        <fullName evidence="8">Thioredoxin domain-containing protein</fullName>
    </submittedName>
</protein>
<keyword evidence="6" id="KW-0175">Coiled coil</keyword>
<feature type="domain" description="Thioredoxin" evidence="7">
    <location>
        <begin position="68"/>
        <end position="265"/>
    </location>
</feature>
<evidence type="ECO:0000256" key="4">
    <source>
        <dbReference type="ARBA" id="ARBA00023157"/>
    </source>
</evidence>
<dbReference type="InterPro" id="IPR013766">
    <property type="entry name" value="Thioredoxin_domain"/>
</dbReference>
<evidence type="ECO:0000313" key="8">
    <source>
        <dbReference type="EMBL" id="NMH63604.1"/>
    </source>
</evidence>
<evidence type="ECO:0000256" key="5">
    <source>
        <dbReference type="ARBA" id="ARBA00023284"/>
    </source>
</evidence>
<comment type="caution">
    <text evidence="8">The sequence shown here is derived from an EMBL/GenBank/DDBJ whole genome shotgun (WGS) entry which is preliminary data.</text>
</comment>